<keyword evidence="1" id="KW-1133">Transmembrane helix</keyword>
<feature type="transmembrane region" description="Helical" evidence="1">
    <location>
        <begin position="6"/>
        <end position="28"/>
    </location>
</feature>
<keyword evidence="1" id="KW-0812">Transmembrane</keyword>
<feature type="transmembrane region" description="Helical" evidence="1">
    <location>
        <begin position="119"/>
        <end position="142"/>
    </location>
</feature>
<dbReference type="Proteomes" id="UP001301140">
    <property type="component" value="Unassembled WGS sequence"/>
</dbReference>
<reference evidence="2 3" key="1">
    <citation type="submission" date="2023-03" db="EMBL/GenBank/DDBJ databases">
        <title>YIM 152171 draft genome.</title>
        <authorList>
            <person name="Yang Z."/>
        </authorList>
    </citation>
    <scope>NUCLEOTIDE SEQUENCE [LARGE SCALE GENOMIC DNA]</scope>
    <source>
        <strain evidence="2 3">YIM 152171</strain>
    </source>
</reference>
<evidence type="ECO:0000313" key="3">
    <source>
        <dbReference type="Proteomes" id="UP001301140"/>
    </source>
</evidence>
<feature type="transmembrane region" description="Helical" evidence="1">
    <location>
        <begin position="49"/>
        <end position="72"/>
    </location>
</feature>
<dbReference type="EMBL" id="JARGEQ010000126">
    <property type="protein sequence ID" value="MDF1587372.1"/>
    <property type="molecule type" value="Genomic_DNA"/>
</dbReference>
<keyword evidence="3" id="KW-1185">Reference proteome</keyword>
<keyword evidence="1" id="KW-0472">Membrane</keyword>
<comment type="caution">
    <text evidence="2">The sequence shown here is derived from an EMBL/GenBank/DDBJ whole genome shotgun (WGS) entry which is preliminary data.</text>
</comment>
<proteinExistence type="predicted"/>
<evidence type="ECO:0000256" key="1">
    <source>
        <dbReference type="SAM" id="Phobius"/>
    </source>
</evidence>
<protein>
    <recommendedName>
        <fullName evidence="4">Copper resistance protein D domain-containing protein</fullName>
    </recommendedName>
</protein>
<accession>A0AAP3XTF8</accession>
<dbReference type="AlphaFoldDB" id="A0AAP3XTF8"/>
<feature type="transmembrane region" description="Helical" evidence="1">
    <location>
        <begin position="92"/>
        <end position="112"/>
    </location>
</feature>
<evidence type="ECO:0000313" key="2">
    <source>
        <dbReference type="EMBL" id="MDF1587372.1"/>
    </source>
</evidence>
<dbReference type="RefSeq" id="WP_327789791.1">
    <property type="nucleotide sequence ID" value="NZ_JARGEQ010000126.1"/>
</dbReference>
<name>A0AAP3XTF8_9PROT</name>
<sequence>MALYQISVTLHLLAAMLWLGHMFVWSLITGPALKRVEPPQTAELLRERSVFMGAFGWPALALLIPTGLYQLAARGITLGDIASLSFLELPDGPVLAAKLLLVLWMVVYQAVWAHHRAPVAVYVNMAAALLILAASVVVVRGWE</sequence>
<evidence type="ECO:0008006" key="4">
    <source>
        <dbReference type="Google" id="ProtNLM"/>
    </source>
</evidence>
<gene>
    <name evidence="2" type="ORF">PZ740_13375</name>
</gene>
<organism evidence="2 3">
    <name type="scientific">Marinimicrococcus flavescens</name>
    <dbReference type="NCBI Taxonomy" id="3031815"/>
    <lineage>
        <taxon>Bacteria</taxon>
        <taxon>Pseudomonadati</taxon>
        <taxon>Pseudomonadota</taxon>
        <taxon>Alphaproteobacteria</taxon>
        <taxon>Geminicoccales</taxon>
        <taxon>Geminicoccaceae</taxon>
        <taxon>Marinimicrococcus</taxon>
    </lineage>
</organism>